<dbReference type="AlphaFoldDB" id="A0A495DUW5"/>
<dbReference type="Proteomes" id="UP000269412">
    <property type="component" value="Unassembled WGS sequence"/>
</dbReference>
<dbReference type="OrthoDB" id="4954833at2"/>
<dbReference type="PIRSF" id="PIRSF032285">
    <property type="entry name" value="UCP032285"/>
    <property type="match status" value="1"/>
</dbReference>
<dbReference type="Pfam" id="PF08877">
    <property type="entry name" value="MepB-like"/>
    <property type="match status" value="1"/>
</dbReference>
<gene>
    <name evidence="1" type="ORF">CLV91_3331</name>
</gene>
<evidence type="ECO:0000313" key="2">
    <source>
        <dbReference type="Proteomes" id="UP000269412"/>
    </source>
</evidence>
<reference evidence="1 2" key="1">
    <citation type="submission" date="2018-10" db="EMBL/GenBank/DDBJ databases">
        <title>Genomic Encyclopedia of Archaeal and Bacterial Type Strains, Phase II (KMG-II): from individual species to whole genera.</title>
        <authorList>
            <person name="Goeker M."/>
        </authorList>
    </citation>
    <scope>NUCLEOTIDE SEQUENCE [LARGE SCALE GENOMIC DNA]</scope>
    <source>
        <strain evidence="1 2">DSM 25230</strain>
    </source>
</reference>
<comment type="caution">
    <text evidence="1">The sequence shown here is derived from an EMBL/GenBank/DDBJ whole genome shotgun (WGS) entry which is preliminary data.</text>
</comment>
<dbReference type="EMBL" id="RBIQ01000014">
    <property type="protein sequence ID" value="RKR06476.1"/>
    <property type="molecule type" value="Genomic_DNA"/>
</dbReference>
<dbReference type="RefSeq" id="WP_121069314.1">
    <property type="nucleotide sequence ID" value="NZ_RBIQ01000014.1"/>
</dbReference>
<evidence type="ECO:0000313" key="1">
    <source>
        <dbReference type="EMBL" id="RKR06476.1"/>
    </source>
</evidence>
<dbReference type="InterPro" id="IPR011235">
    <property type="entry name" value="MepB-like"/>
</dbReference>
<dbReference type="Gene3D" id="3.40.1350.140">
    <property type="entry name" value="MepB-like"/>
    <property type="match status" value="1"/>
</dbReference>
<name>A0A495DUW5_9FLAO</name>
<protein>
    <recommendedName>
        <fullName evidence="3">MepB protein</fullName>
    </recommendedName>
</protein>
<evidence type="ECO:0008006" key="3">
    <source>
        <dbReference type="Google" id="ProtNLM"/>
    </source>
</evidence>
<accession>A0A495DUW5</accession>
<dbReference type="InterPro" id="IPR038231">
    <property type="entry name" value="MepB-like_sf"/>
</dbReference>
<organism evidence="1 2">
    <name type="scientific">Maribacter vaceletii</name>
    <dbReference type="NCBI Taxonomy" id="1206816"/>
    <lineage>
        <taxon>Bacteria</taxon>
        <taxon>Pseudomonadati</taxon>
        <taxon>Bacteroidota</taxon>
        <taxon>Flavobacteriia</taxon>
        <taxon>Flavobacteriales</taxon>
        <taxon>Flavobacteriaceae</taxon>
        <taxon>Maribacter</taxon>
    </lineage>
</organism>
<keyword evidence="2" id="KW-1185">Reference proteome</keyword>
<sequence length="150" mass="17726">MQHLKKLIPLFSILKLNPTNLTIEKESLEYEACTYNLNFFKVISRKAKVTPKKNGQFVTVWKRNQENITTPFNYEDDFDFIIIYCKKGENTGVFIFPKQILIQEKIISTNKRDGKRGFRVYPSWDTPTNLTAQNTQNWQLNYHIKLSSQE</sequence>
<proteinExistence type="predicted"/>